<evidence type="ECO:0000259" key="7">
    <source>
        <dbReference type="PROSITE" id="PS51158"/>
    </source>
</evidence>
<dbReference type="InterPro" id="IPR004166">
    <property type="entry name" value="a-kinase_dom"/>
</dbReference>
<reference evidence="9" key="2">
    <citation type="journal article" date="2007" name="PLoS Biol.">
        <title>Survey sequencing and comparative analysis of the elephant shark (Callorhinchus milii) genome.</title>
        <authorList>
            <person name="Venkatesh B."/>
            <person name="Kirkness E.F."/>
            <person name="Loh Y.H."/>
            <person name="Halpern A.L."/>
            <person name="Lee A.P."/>
            <person name="Johnson J."/>
            <person name="Dandona N."/>
            <person name="Viswanathan L.D."/>
            <person name="Tay A."/>
            <person name="Venter J.C."/>
            <person name="Strausberg R.L."/>
            <person name="Brenner S."/>
        </authorList>
    </citation>
    <scope>NUCLEOTIDE SEQUENCE [LARGE SCALE GENOMIC DNA]</scope>
</reference>
<keyword evidence="3" id="KW-0418">Kinase</keyword>
<dbReference type="SUPFAM" id="SSF56112">
    <property type="entry name" value="Protein kinase-like (PK-like)"/>
    <property type="match status" value="1"/>
</dbReference>
<reference evidence="9" key="1">
    <citation type="journal article" date="2006" name="Science">
        <title>Ancient noncoding elements conserved in the human genome.</title>
        <authorList>
            <person name="Venkatesh B."/>
            <person name="Kirkness E.F."/>
            <person name="Loh Y.H."/>
            <person name="Halpern A.L."/>
            <person name="Lee A.P."/>
            <person name="Johnson J."/>
            <person name="Dandona N."/>
            <person name="Viswanathan L.D."/>
            <person name="Tay A."/>
            <person name="Venter J.C."/>
            <person name="Strausberg R.L."/>
            <person name="Brenner S."/>
        </authorList>
    </citation>
    <scope>NUCLEOTIDE SEQUENCE [LARGE SCALE GENOMIC DNA]</scope>
</reference>
<dbReference type="GeneTree" id="ENSGT00940000160524"/>
<proteinExistence type="predicted"/>
<keyword evidence="5" id="KW-0393">Immunoglobulin domain</keyword>
<dbReference type="SMART" id="SM00811">
    <property type="entry name" value="Alpha_kinase"/>
    <property type="match status" value="1"/>
</dbReference>
<dbReference type="Pfam" id="PF02816">
    <property type="entry name" value="Alpha_kinase"/>
    <property type="match status" value="1"/>
</dbReference>
<reference evidence="9" key="3">
    <citation type="journal article" date="2014" name="Nature">
        <title>Elephant shark genome provides unique insights into gnathostome evolution.</title>
        <authorList>
            <consortium name="International Elephant Shark Genome Sequencing Consortium"/>
            <person name="Venkatesh B."/>
            <person name="Lee A.P."/>
            <person name="Ravi V."/>
            <person name="Maurya A.K."/>
            <person name="Lian M.M."/>
            <person name="Swann J.B."/>
            <person name="Ohta Y."/>
            <person name="Flajnik M.F."/>
            <person name="Sutoh Y."/>
            <person name="Kasahara M."/>
            <person name="Hoon S."/>
            <person name="Gangu V."/>
            <person name="Roy S.W."/>
            <person name="Irimia M."/>
            <person name="Korzh V."/>
            <person name="Kondrychyn I."/>
            <person name="Lim Z.W."/>
            <person name="Tay B.H."/>
            <person name="Tohari S."/>
            <person name="Kong K.W."/>
            <person name="Ho S."/>
            <person name="Lorente-Galdos B."/>
            <person name="Quilez J."/>
            <person name="Marques-Bonet T."/>
            <person name="Raney B.J."/>
            <person name="Ingham P.W."/>
            <person name="Tay A."/>
            <person name="Hillier L.W."/>
            <person name="Minx P."/>
            <person name="Boehm T."/>
            <person name="Wilson R.K."/>
            <person name="Brenner S."/>
            <person name="Warren W.C."/>
        </authorList>
    </citation>
    <scope>NUCLEOTIDE SEQUENCE [LARGE SCALE GENOMIC DNA]</scope>
</reference>
<dbReference type="PROSITE" id="PS51158">
    <property type="entry name" value="ALPHA_KINASE"/>
    <property type="match status" value="1"/>
</dbReference>
<protein>
    <recommendedName>
        <fullName evidence="7">Alpha-type protein kinase domain-containing protein</fullName>
    </recommendedName>
</protein>
<evidence type="ECO:0000256" key="6">
    <source>
        <dbReference type="SAM" id="MobiDB-lite"/>
    </source>
</evidence>
<dbReference type="InterPro" id="IPR011009">
    <property type="entry name" value="Kinase-like_dom_sf"/>
</dbReference>
<evidence type="ECO:0000256" key="3">
    <source>
        <dbReference type="ARBA" id="ARBA00022777"/>
    </source>
</evidence>
<dbReference type="GO" id="GO:0005524">
    <property type="term" value="F:ATP binding"/>
    <property type="evidence" value="ECO:0007669"/>
    <property type="project" value="InterPro"/>
</dbReference>
<accession>A0A4W3HL79</accession>
<feature type="domain" description="Alpha-type protein kinase" evidence="7">
    <location>
        <begin position="1"/>
        <end position="220"/>
    </location>
</feature>
<feature type="region of interest" description="Disordered" evidence="6">
    <location>
        <begin position="223"/>
        <end position="245"/>
    </location>
</feature>
<evidence type="ECO:0000256" key="4">
    <source>
        <dbReference type="ARBA" id="ARBA00023157"/>
    </source>
</evidence>
<evidence type="ECO:0000256" key="1">
    <source>
        <dbReference type="ARBA" id="ARBA00022527"/>
    </source>
</evidence>
<feature type="compositionally biased region" description="Polar residues" evidence="6">
    <location>
        <begin position="232"/>
        <end position="244"/>
    </location>
</feature>
<evidence type="ECO:0000313" key="9">
    <source>
        <dbReference type="Proteomes" id="UP000314986"/>
    </source>
</evidence>
<keyword evidence="4" id="KW-1015">Disulfide bond</keyword>
<dbReference type="PANTHER" id="PTHR47091">
    <property type="entry name" value="ALPHA-PROTEIN KINASE 2-RELATED"/>
    <property type="match status" value="1"/>
</dbReference>
<dbReference type="Proteomes" id="UP000314986">
    <property type="component" value="Unassembled WGS sequence"/>
</dbReference>
<reference evidence="8" key="4">
    <citation type="submission" date="2025-08" db="UniProtKB">
        <authorList>
            <consortium name="Ensembl"/>
        </authorList>
    </citation>
    <scope>IDENTIFICATION</scope>
</reference>
<evidence type="ECO:0000256" key="2">
    <source>
        <dbReference type="ARBA" id="ARBA00022679"/>
    </source>
</evidence>
<dbReference type="Ensembl" id="ENSCMIT00000016173.1">
    <property type="protein sequence ID" value="ENSCMIP00000015852.1"/>
    <property type="gene ID" value="ENSCMIG00000007691.1"/>
</dbReference>
<reference evidence="8" key="5">
    <citation type="submission" date="2025-09" db="UniProtKB">
        <authorList>
            <consortium name="Ensembl"/>
        </authorList>
    </citation>
    <scope>IDENTIFICATION</scope>
</reference>
<evidence type="ECO:0000313" key="8">
    <source>
        <dbReference type="Ensembl" id="ENSCMIP00000015852.1"/>
    </source>
</evidence>
<keyword evidence="1" id="KW-0723">Serine/threonine-protein kinase</keyword>
<dbReference type="AlphaFoldDB" id="A0A4W3HL79"/>
<dbReference type="GO" id="GO:0004674">
    <property type="term" value="F:protein serine/threonine kinase activity"/>
    <property type="evidence" value="ECO:0007669"/>
    <property type="project" value="UniProtKB-KW"/>
</dbReference>
<dbReference type="PANTHER" id="PTHR47091:SF2">
    <property type="entry name" value="ALPHA-PROTEIN KINASE 2"/>
    <property type="match status" value="1"/>
</dbReference>
<evidence type="ECO:0000256" key="5">
    <source>
        <dbReference type="ARBA" id="ARBA00023319"/>
    </source>
</evidence>
<dbReference type="Gene3D" id="3.20.200.10">
    <property type="entry name" value="MHCK/EF2 kinase"/>
    <property type="match status" value="1"/>
</dbReference>
<keyword evidence="2" id="KW-0808">Transferase</keyword>
<organism evidence="8 9">
    <name type="scientific">Callorhinchus milii</name>
    <name type="common">Ghost shark</name>
    <dbReference type="NCBI Taxonomy" id="7868"/>
    <lineage>
        <taxon>Eukaryota</taxon>
        <taxon>Metazoa</taxon>
        <taxon>Chordata</taxon>
        <taxon>Craniata</taxon>
        <taxon>Vertebrata</taxon>
        <taxon>Chondrichthyes</taxon>
        <taxon>Holocephali</taxon>
        <taxon>Chimaeriformes</taxon>
        <taxon>Callorhinchidae</taxon>
        <taxon>Callorhinchus</taxon>
    </lineage>
</organism>
<keyword evidence="9" id="KW-1185">Reference proteome</keyword>
<name>A0A4W3HL79_CALMI</name>
<sequence length="295" mass="33105">MWGRIATDKVHFGEGLHRKAFRTTVICGLLPLFDSGHSCVLKIHNTIAYGTKSNNDLIELNYKLAVQECQVQNTAREYACGFAAEGMLLDNFGDGPEVIPIYLIHRTANIIPYATVEEELIGDFVKYSVRDGRELNVGRKVSEAGQKCCTFQHWVYQRTDGNLLVTDMQGVGMKLTDIGIATCSKGYKGFKGNCYISFIEQFKALHQCNQYCNMMGLKSLKTSQQKPKRTGSVKTHLTHNQSRTQQRKYPLHQMQGLLLLLDHSAPRACSTIRSWLICTPTLLTCLCSISLDTLT</sequence>